<dbReference type="Pfam" id="PF08628">
    <property type="entry name" value="Nexin_C"/>
    <property type="match status" value="1"/>
</dbReference>
<dbReference type="Pfam" id="PF00787">
    <property type="entry name" value="PX"/>
    <property type="match status" value="1"/>
</dbReference>
<dbReference type="PANTHER" id="PTHR22775:SF47">
    <property type="entry name" value="MEIOTICALLY UP-REGULATED GENE 122 PROTEIN"/>
    <property type="match status" value="1"/>
</dbReference>
<dbReference type="AlphaFoldDB" id="A0A4S2N245"/>
<evidence type="ECO:0000256" key="2">
    <source>
        <dbReference type="SAM" id="MobiDB-lite"/>
    </source>
</evidence>
<dbReference type="Proteomes" id="UP000298138">
    <property type="component" value="Unassembled WGS sequence"/>
</dbReference>
<feature type="compositionally biased region" description="Polar residues" evidence="2">
    <location>
        <begin position="754"/>
        <end position="770"/>
    </location>
</feature>
<feature type="compositionally biased region" description="Pro residues" evidence="2">
    <location>
        <begin position="22"/>
        <end position="34"/>
    </location>
</feature>
<dbReference type="EMBL" id="ML220114">
    <property type="protein sequence ID" value="TGZ83232.1"/>
    <property type="molecule type" value="Genomic_DNA"/>
</dbReference>
<keyword evidence="7" id="KW-1185">Reference proteome</keyword>
<feature type="region of interest" description="Disordered" evidence="2">
    <location>
        <begin position="361"/>
        <end position="384"/>
    </location>
</feature>
<dbReference type="OrthoDB" id="41200at2759"/>
<evidence type="ECO:0000256" key="1">
    <source>
        <dbReference type="ARBA" id="ARBA00010883"/>
    </source>
</evidence>
<dbReference type="PROSITE" id="PS50195">
    <property type="entry name" value="PX"/>
    <property type="match status" value="1"/>
</dbReference>
<dbReference type="InterPro" id="IPR036871">
    <property type="entry name" value="PX_dom_sf"/>
</dbReference>
<keyword evidence="3" id="KW-1133">Transmembrane helix</keyword>
<dbReference type="SMART" id="SM00313">
    <property type="entry name" value="PXA"/>
    <property type="match status" value="1"/>
</dbReference>
<keyword evidence="3" id="KW-0472">Membrane</keyword>
<dbReference type="InterPro" id="IPR001683">
    <property type="entry name" value="PX_dom"/>
</dbReference>
<proteinExistence type="inferred from homology"/>
<feature type="region of interest" description="Disordered" evidence="2">
    <location>
        <begin position="686"/>
        <end position="722"/>
    </location>
</feature>
<dbReference type="GO" id="GO:0035091">
    <property type="term" value="F:phosphatidylinositol binding"/>
    <property type="evidence" value="ECO:0007669"/>
    <property type="project" value="InterPro"/>
</dbReference>
<feature type="compositionally biased region" description="Low complexity" evidence="2">
    <location>
        <begin position="686"/>
        <end position="706"/>
    </location>
</feature>
<feature type="domain" description="PX" evidence="4">
    <location>
        <begin position="460"/>
        <end position="576"/>
    </location>
</feature>
<reference evidence="6 7" key="1">
    <citation type="submission" date="2019-04" db="EMBL/GenBank/DDBJ databases">
        <title>Comparative genomics and transcriptomics to analyze fruiting body development in filamentous ascomycetes.</title>
        <authorList>
            <consortium name="DOE Joint Genome Institute"/>
            <person name="Lutkenhaus R."/>
            <person name="Traeger S."/>
            <person name="Breuer J."/>
            <person name="Kuo A."/>
            <person name="Lipzen A."/>
            <person name="Pangilinan J."/>
            <person name="Dilworth D."/>
            <person name="Sandor L."/>
            <person name="Poggeler S."/>
            <person name="Barry K."/>
            <person name="Grigoriev I.V."/>
            <person name="Nowrousian M."/>
        </authorList>
    </citation>
    <scope>NUCLEOTIDE SEQUENCE [LARGE SCALE GENOMIC DNA]</scope>
    <source>
        <strain evidence="6 7">CBS 389.68</strain>
    </source>
</reference>
<feature type="compositionally biased region" description="Basic and acidic residues" evidence="2">
    <location>
        <begin position="361"/>
        <end position="370"/>
    </location>
</feature>
<feature type="region of interest" description="Disordered" evidence="2">
    <location>
        <begin position="1"/>
        <end position="73"/>
    </location>
</feature>
<protein>
    <recommendedName>
        <fullName evidence="8">PXA domain-containing protein</fullName>
    </recommendedName>
</protein>
<evidence type="ECO:0008006" key="8">
    <source>
        <dbReference type="Google" id="ProtNLM"/>
    </source>
</evidence>
<feature type="region of interest" description="Disordered" evidence="2">
    <location>
        <begin position="735"/>
        <end position="829"/>
    </location>
</feature>
<gene>
    <name evidence="6" type="ORF">EX30DRAFT_394457</name>
</gene>
<dbReference type="Pfam" id="PF02194">
    <property type="entry name" value="PXA"/>
    <property type="match status" value="1"/>
</dbReference>
<evidence type="ECO:0000259" key="4">
    <source>
        <dbReference type="PROSITE" id="PS50195"/>
    </source>
</evidence>
<comment type="similarity">
    <text evidence="1">Belongs to the sorting nexin family.</text>
</comment>
<dbReference type="CDD" id="cd06093">
    <property type="entry name" value="PX_domain"/>
    <property type="match status" value="1"/>
</dbReference>
<feature type="compositionally biased region" description="Polar residues" evidence="2">
    <location>
        <begin position="707"/>
        <end position="722"/>
    </location>
</feature>
<dbReference type="InterPro" id="IPR003114">
    <property type="entry name" value="Phox_assoc"/>
</dbReference>
<feature type="compositionally biased region" description="Basic and acidic residues" evidence="2">
    <location>
        <begin position="735"/>
        <end position="750"/>
    </location>
</feature>
<accession>A0A4S2N245</accession>
<dbReference type="InterPro" id="IPR013937">
    <property type="entry name" value="Sorting_nexin_C"/>
</dbReference>
<dbReference type="STRING" id="341454.A0A4S2N245"/>
<feature type="transmembrane region" description="Helical" evidence="3">
    <location>
        <begin position="110"/>
        <end position="129"/>
    </location>
</feature>
<dbReference type="SUPFAM" id="SSF64268">
    <property type="entry name" value="PX domain"/>
    <property type="match status" value="1"/>
</dbReference>
<sequence length="1005" mass="108761">MSTPDTPSTSAPTPTSSHPSFSLPPSPGPAPIPSTNPESSCSSPVPGDPRPIEPPDSNNSKSASNNEEHSTSAAELVQRVLDFLSTATPGTLAAVSVGGVAVLYVVLGKLGLLVIGVVAGAVGHAALELTRPQKADGIRDLLVKVGERIKYDDKESGAVGVNLTGQVDFSRLPPETAKVMEELTDAAVKDYVRFWYTNVLPEDNNFPASCRTYLANTLLTMYTHLSHKRAADTFLLILISTSNTLIVLLRELAAASQSSIATYLEEFPSSALAQMLDTSVQKKRLRLAAEDIVQRFFGKEVQQCEPVRTFFVEVLSGVALKMTVEKMAEPDWINGMIVWMLDEETQPEILQKIDLGEATEAAKEQVEKVDPLPPAPTEPQETQEQREVRIAMEKAEKMNQLLAEEEAARQKHMSMPVEPRSSRSSSTTDKRNTFTSFDQIVPQRESEPIHSVLHGAHIMVSDLSAYSGSDRPLRSKPTIATYLLQIEPASSLTSGWLVTRKYSDFESLHEVLRRISAVSGLSRFTSSHAELPTWRNETPDTLRAGLEQYLNNALDEKELADCEGMKRFLDKDNGIDAGRGSGAFAGLGKGVWPVNPQAFAKMGQGALDALAKAPQGVAEGGKGLFGGMKKAFTATGASMRDDGSANGGMKSLFSASGASMVREEGGNSSGIRNPFAANGASMRAEAAAVRSRSSTSLSSLNQPSISDTPTRTTHSVSITREPSFSLDRIAELEDRRNRSDIGDPFSDNRHVPSLSRQTSAASSQKRTTGVDTIPQVDTVDGDHITLPPPPSDMPDDFLIDDTTPSRRSTTSSPPPPSKPSPIVKPPTTKLPLTTDETAFIIEIVFALISELYTLSSAWTLRRSLLNVAKSLLLRPGNQALDDMRALIQETVVDGNTTDYAVAGMLRRLREGVFPTEEEVGVWREEERERERRRTEEGGEMVDVELREKARRLLVEKGVPQALKGVMGTVATEEALGVVFEALQMKSVARGVVGGLVVEGCRGLCS</sequence>
<feature type="domain" description="PXA" evidence="5">
    <location>
        <begin position="173"/>
        <end position="345"/>
    </location>
</feature>
<dbReference type="Gene3D" id="3.30.1520.10">
    <property type="entry name" value="Phox-like domain"/>
    <property type="match status" value="1"/>
</dbReference>
<keyword evidence="3" id="KW-0812">Transmembrane</keyword>
<dbReference type="PANTHER" id="PTHR22775">
    <property type="entry name" value="SORTING NEXIN"/>
    <property type="match status" value="1"/>
</dbReference>
<evidence type="ECO:0000313" key="6">
    <source>
        <dbReference type="EMBL" id="TGZ83232.1"/>
    </source>
</evidence>
<feature type="compositionally biased region" description="Pro residues" evidence="2">
    <location>
        <begin position="812"/>
        <end position="824"/>
    </location>
</feature>
<evidence type="ECO:0000313" key="7">
    <source>
        <dbReference type="Proteomes" id="UP000298138"/>
    </source>
</evidence>
<name>A0A4S2N245_9PEZI</name>
<evidence type="ECO:0000256" key="3">
    <source>
        <dbReference type="SAM" id="Phobius"/>
    </source>
</evidence>
<evidence type="ECO:0000259" key="5">
    <source>
        <dbReference type="PROSITE" id="PS51207"/>
    </source>
</evidence>
<dbReference type="PROSITE" id="PS51207">
    <property type="entry name" value="PXA"/>
    <property type="match status" value="1"/>
</dbReference>
<feature type="compositionally biased region" description="Low complexity" evidence="2">
    <location>
        <begin position="1"/>
        <end position="21"/>
    </location>
</feature>
<organism evidence="6 7">
    <name type="scientific">Ascodesmis nigricans</name>
    <dbReference type="NCBI Taxonomy" id="341454"/>
    <lineage>
        <taxon>Eukaryota</taxon>
        <taxon>Fungi</taxon>
        <taxon>Dikarya</taxon>
        <taxon>Ascomycota</taxon>
        <taxon>Pezizomycotina</taxon>
        <taxon>Pezizomycetes</taxon>
        <taxon>Pezizales</taxon>
        <taxon>Ascodesmidaceae</taxon>
        <taxon>Ascodesmis</taxon>
    </lineage>
</organism>
<feature type="region of interest" description="Disordered" evidence="2">
    <location>
        <begin position="406"/>
        <end position="432"/>
    </location>
</feature>
<dbReference type="InParanoid" id="A0A4S2N245"/>